<evidence type="ECO:0008006" key="4">
    <source>
        <dbReference type="Google" id="ProtNLM"/>
    </source>
</evidence>
<comment type="caution">
    <text evidence="2">The sequence shown here is derived from an EMBL/GenBank/DDBJ whole genome shotgun (WGS) entry which is preliminary data.</text>
</comment>
<dbReference type="EMBL" id="JAVDXT010000003">
    <property type="protein sequence ID" value="MDR7378581.1"/>
    <property type="molecule type" value="Genomic_DNA"/>
</dbReference>
<organism evidence="2 3">
    <name type="scientific">Rhodoferax ferrireducens</name>
    <dbReference type="NCBI Taxonomy" id="192843"/>
    <lineage>
        <taxon>Bacteria</taxon>
        <taxon>Pseudomonadati</taxon>
        <taxon>Pseudomonadota</taxon>
        <taxon>Betaproteobacteria</taxon>
        <taxon>Burkholderiales</taxon>
        <taxon>Comamonadaceae</taxon>
        <taxon>Rhodoferax</taxon>
    </lineage>
</organism>
<gene>
    <name evidence="2" type="ORF">J2X19_003275</name>
</gene>
<evidence type="ECO:0000313" key="2">
    <source>
        <dbReference type="EMBL" id="MDR7378581.1"/>
    </source>
</evidence>
<evidence type="ECO:0000313" key="3">
    <source>
        <dbReference type="Proteomes" id="UP001180487"/>
    </source>
</evidence>
<evidence type="ECO:0000256" key="1">
    <source>
        <dbReference type="SAM" id="MobiDB-lite"/>
    </source>
</evidence>
<dbReference type="Pfam" id="PF07793">
    <property type="entry name" value="DUF1631"/>
    <property type="match status" value="1"/>
</dbReference>
<dbReference type="Proteomes" id="UP001180487">
    <property type="component" value="Unassembled WGS sequence"/>
</dbReference>
<feature type="compositionally biased region" description="Gly residues" evidence="1">
    <location>
        <begin position="247"/>
        <end position="257"/>
    </location>
</feature>
<dbReference type="InterPro" id="IPR012434">
    <property type="entry name" value="DUF1631"/>
</dbReference>
<name>A0ABU2CBA1_9BURK</name>
<dbReference type="RefSeq" id="WP_310374813.1">
    <property type="nucleotide sequence ID" value="NZ_JAVDXT010000003.1"/>
</dbReference>
<sequence length="795" mass="87884">MATTASPSDLQLARKVRERFVSEVGQGMGDVNRAVAGRLTALMEEVRTTREMHERQDAWTAYQRHNRTWEQSTVAAWQKALLPVAHATPANYRVSQFELMGDDVVENKILASRLSLAILDRLGAVYGDLCARIQLLEGTGELNSHDPLRPEVLMLSLVEQWATVGLARNILPLVTDVLQRELGTKILAAYESANALLVDSGVMPSVDLRTRVKRSDAAGAATAGVSRVTKEPQPTPGGEDSGWAGAPAGGTGTGALRGTGSAYEDSSIGAAERIQRARMQQNSAEETRMMTAATPLARARRRAQGVMGHLKRMLSDHVSDFDATEQHPVSPALARAIARRRDGGDTDPMPGGVVYTDRFDYSPAEVSQVAVALRERSNELKQKAATSAEKATIEIVALMFQSILAEERIPPSVRVWFARLQLPVLRVALAEPEFFSTVDHPARQLIDRMGSCVMGFDASAISGTAMENEIRRVVQVIEQYPETGRRVFQLVYDEFVLFLSKYLTEKGSTQRLVSLAQQVEQKETLAIQYTIELRNMLKDMPVRDEIREFLFKVWAEVLAMAAVRNGPQHEDTIALKKAASELVWSASAKPNRADRARVIQSLPTLLQRLRQGMGLLGLDTPAQELHIKYISDTLADAFMSKTEAIPQARIESMAAHLANLEDFFSDEDAGDLPLDPENIEMMLGMDASSIDVIADGGSKPTEAMQAWAQELQLGHWFMLDHNRQVNRVQFAWRSNRKQLNLFASMDGRSYLIQARRLAAYLQAGLLVPQEEEALTLRATRDALAKLDANPERLLA</sequence>
<keyword evidence="3" id="KW-1185">Reference proteome</keyword>
<feature type="region of interest" description="Disordered" evidence="1">
    <location>
        <begin position="219"/>
        <end position="266"/>
    </location>
</feature>
<reference evidence="2 3" key="1">
    <citation type="submission" date="2023-07" db="EMBL/GenBank/DDBJ databases">
        <title>Sorghum-associated microbial communities from plants grown in Nebraska, USA.</title>
        <authorList>
            <person name="Schachtman D."/>
        </authorList>
    </citation>
    <scope>NUCLEOTIDE SEQUENCE [LARGE SCALE GENOMIC DNA]</scope>
    <source>
        <strain evidence="2 3">BE313</strain>
    </source>
</reference>
<protein>
    <recommendedName>
        <fullName evidence="4">Thymidine phosphorylase</fullName>
    </recommendedName>
</protein>
<accession>A0ABU2CBA1</accession>
<proteinExistence type="predicted"/>